<gene>
    <name evidence="1" type="ORF">SAMN04515668_2510</name>
</gene>
<name>A0A1I5YWS0_HYMAR</name>
<dbReference type="EMBL" id="FOXS01000003">
    <property type="protein sequence ID" value="SFQ48721.1"/>
    <property type="molecule type" value="Genomic_DNA"/>
</dbReference>
<organism evidence="1 2">
    <name type="scientific">Hymenobacter arizonensis</name>
    <name type="common">Siccationidurans arizonensis</name>
    <dbReference type="NCBI Taxonomy" id="1227077"/>
    <lineage>
        <taxon>Bacteria</taxon>
        <taxon>Pseudomonadati</taxon>
        <taxon>Bacteroidota</taxon>
        <taxon>Cytophagia</taxon>
        <taxon>Cytophagales</taxon>
        <taxon>Hymenobacteraceae</taxon>
        <taxon>Hymenobacter</taxon>
    </lineage>
</organism>
<proteinExistence type="predicted"/>
<evidence type="ECO:0000313" key="2">
    <source>
        <dbReference type="Proteomes" id="UP000199029"/>
    </source>
</evidence>
<protein>
    <submittedName>
        <fullName evidence="1">Uncharacterized protein</fullName>
    </submittedName>
</protein>
<dbReference type="Proteomes" id="UP000199029">
    <property type="component" value="Unassembled WGS sequence"/>
</dbReference>
<accession>A0A1I5YWS0</accession>
<sequence length="33" mass="3869">MAQLEARYAIEGVVRFLFWSEPQLLLPWSGFNV</sequence>
<reference evidence="2" key="1">
    <citation type="submission" date="2016-10" db="EMBL/GenBank/DDBJ databases">
        <authorList>
            <person name="Varghese N."/>
            <person name="Submissions S."/>
        </authorList>
    </citation>
    <scope>NUCLEOTIDE SEQUENCE [LARGE SCALE GENOMIC DNA]</scope>
    <source>
        <strain evidence="2">OR362-8,ATCC BAA-1266,JCM 13504</strain>
    </source>
</reference>
<dbReference type="STRING" id="1227077.SAMN04515668_2510"/>
<dbReference type="AlphaFoldDB" id="A0A1I5YWS0"/>
<evidence type="ECO:0000313" key="1">
    <source>
        <dbReference type="EMBL" id="SFQ48721.1"/>
    </source>
</evidence>
<keyword evidence="2" id="KW-1185">Reference proteome</keyword>